<proteinExistence type="inferred from homology"/>
<accession>A0ABS5EY02</accession>
<reference evidence="4" key="1">
    <citation type="journal article" date="2021" name="Syst. Appl. Microbiol.">
        <title>Roseomonas hellenica sp. nov., isolated from roots of wild-growing Alkanna tinctoria.</title>
        <authorList>
            <person name="Rat A."/>
            <person name="Naranjo H.D."/>
            <person name="Lebbe L."/>
            <person name="Cnockaert M."/>
            <person name="Krigas N."/>
            <person name="Grigoriadou K."/>
            <person name="Maloupa E."/>
            <person name="Willems A."/>
        </authorList>
    </citation>
    <scope>NUCLEOTIDE SEQUENCE [LARGE SCALE GENOMIC DNA]</scope>
    <source>
        <strain evidence="4">LMG 31523</strain>
    </source>
</reference>
<dbReference type="InterPro" id="IPR042100">
    <property type="entry name" value="Bug_dom1"/>
</dbReference>
<evidence type="ECO:0000256" key="2">
    <source>
        <dbReference type="SAM" id="SignalP"/>
    </source>
</evidence>
<dbReference type="EMBL" id="JAAGBB010000013">
    <property type="protein sequence ID" value="MBR0665158.1"/>
    <property type="molecule type" value="Genomic_DNA"/>
</dbReference>
<dbReference type="InterPro" id="IPR005064">
    <property type="entry name" value="BUG"/>
</dbReference>
<dbReference type="SUPFAM" id="SSF53850">
    <property type="entry name" value="Periplasmic binding protein-like II"/>
    <property type="match status" value="1"/>
</dbReference>
<dbReference type="Proteomes" id="UP001196870">
    <property type="component" value="Unassembled WGS sequence"/>
</dbReference>
<feature type="chain" id="PRO_5046976598" evidence="2">
    <location>
        <begin position="23"/>
        <end position="322"/>
    </location>
</feature>
<feature type="signal peptide" evidence="2">
    <location>
        <begin position="1"/>
        <end position="22"/>
    </location>
</feature>
<gene>
    <name evidence="3" type="ORF">GXW71_12410</name>
</gene>
<dbReference type="Pfam" id="PF03401">
    <property type="entry name" value="TctC"/>
    <property type="match status" value="1"/>
</dbReference>
<organism evidence="3 4">
    <name type="scientific">Plastoroseomonas hellenica</name>
    <dbReference type="NCBI Taxonomy" id="2687306"/>
    <lineage>
        <taxon>Bacteria</taxon>
        <taxon>Pseudomonadati</taxon>
        <taxon>Pseudomonadota</taxon>
        <taxon>Alphaproteobacteria</taxon>
        <taxon>Acetobacterales</taxon>
        <taxon>Acetobacteraceae</taxon>
        <taxon>Plastoroseomonas</taxon>
    </lineage>
</organism>
<protein>
    <submittedName>
        <fullName evidence="3">Tripartite tricarboxylate transporter substrate binding protein</fullName>
    </submittedName>
</protein>
<comment type="caution">
    <text evidence="3">The sequence shown here is derived from an EMBL/GenBank/DDBJ whole genome shotgun (WGS) entry which is preliminary data.</text>
</comment>
<dbReference type="PANTHER" id="PTHR42928:SF5">
    <property type="entry name" value="BLR1237 PROTEIN"/>
    <property type="match status" value="1"/>
</dbReference>
<dbReference type="PROSITE" id="PS51318">
    <property type="entry name" value="TAT"/>
    <property type="match status" value="1"/>
</dbReference>
<evidence type="ECO:0000313" key="4">
    <source>
        <dbReference type="Proteomes" id="UP001196870"/>
    </source>
</evidence>
<dbReference type="Gene3D" id="3.40.190.150">
    <property type="entry name" value="Bordetella uptake gene, domain 1"/>
    <property type="match status" value="1"/>
</dbReference>
<evidence type="ECO:0000313" key="3">
    <source>
        <dbReference type="EMBL" id="MBR0665158.1"/>
    </source>
</evidence>
<keyword evidence="2" id="KW-0732">Signal</keyword>
<dbReference type="Gene3D" id="3.40.190.10">
    <property type="entry name" value="Periplasmic binding protein-like II"/>
    <property type="match status" value="1"/>
</dbReference>
<evidence type="ECO:0000256" key="1">
    <source>
        <dbReference type="ARBA" id="ARBA00006987"/>
    </source>
</evidence>
<dbReference type="PIRSF" id="PIRSF017082">
    <property type="entry name" value="YflP"/>
    <property type="match status" value="1"/>
</dbReference>
<dbReference type="PANTHER" id="PTHR42928">
    <property type="entry name" value="TRICARBOXYLATE-BINDING PROTEIN"/>
    <property type="match status" value="1"/>
</dbReference>
<dbReference type="RefSeq" id="WP_211852829.1">
    <property type="nucleotide sequence ID" value="NZ_JAAGBB010000013.1"/>
</dbReference>
<name>A0ABS5EY02_9PROT</name>
<dbReference type="InterPro" id="IPR006311">
    <property type="entry name" value="TAT_signal"/>
</dbReference>
<sequence length="322" mass="33445">MRIPRRGLLAATAVATAGTASAQPGFPSRPLRLVVAWAPTGAIDTIARRLAQKLTEALGQTVFVENRSGASGSIGAAEVARAVPDGHTLLALDSTYGMMPFLVNGLPFNHTEAFRLITISAFTPVVAAVRRDAPYTTLRDLTEAARRRPEALTYGSGGVGSSVQFATVAYELAAGVRLLHVPYRGGGEAVSALMAGQVDTVFASPSAAMMGGSAAVLRPLAISGPGRLAALPEVPTFAEAGLPDYAIMHWSGLAVPRATPMPIVERLHAEAAKALAAPDMVAFLASIASLPGGMPPAEAERLLAEDTQRWRQVVALAGIRPQ</sequence>
<comment type="similarity">
    <text evidence="1">Belongs to the UPF0065 (bug) family.</text>
</comment>
<keyword evidence="4" id="KW-1185">Reference proteome</keyword>